<evidence type="ECO:0000313" key="7">
    <source>
        <dbReference type="EMBL" id="SHL46796.1"/>
    </source>
</evidence>
<comment type="similarity">
    <text evidence="2">Belongs to the metallo-dependent hydrolases superfamily. Adenosine and AMP deaminases family.</text>
</comment>
<dbReference type="NCBIfam" id="TIGR01430">
    <property type="entry name" value="aden_deam"/>
    <property type="match status" value="1"/>
</dbReference>
<dbReference type="OrthoDB" id="105475at2"/>
<sequence>MIDAIQDRFRALPKAELHVHLEGALPLEFLNRLAADKGRDPIKPDIFAFKNFEEFALCFFTTTSLLENEEDFYQAARAFVEAQVKENIVYTECSFMPGFHVKRGVKPEAMFQGLYSGLQDGMKQHPVQVKILFSISRMFGAEAGEETLDYIRRFPDDHILGIDLAGMEVPDSITPFASCFKEARAMGLETVAHAGEFSGPDHVAQTIEILRPKRIGHGLGAALDNRVCRMLAERDIALELAPTSNVLLGAAASYEKHPLAKLMEMGVPVTLNSDDPIFFSTSLSREYAIARTIMGLDEDSLMAILANGFQYGFLGSKDKSRTDDQ</sequence>
<name>A0A1M7AVZ3_9BACT</name>
<dbReference type="RefSeq" id="WP_073479182.1">
    <property type="nucleotide sequence ID" value="NZ_FQZU01000074.1"/>
</dbReference>
<dbReference type="GO" id="GO:0016814">
    <property type="term" value="F:hydrolase activity, acting on carbon-nitrogen (but not peptide) bonds, in cyclic amidines"/>
    <property type="evidence" value="ECO:0007669"/>
    <property type="project" value="UniProtKB-ARBA"/>
</dbReference>
<gene>
    <name evidence="7" type="ORF">SAMN02745216_05235</name>
</gene>
<keyword evidence="5" id="KW-0862">Zinc</keyword>
<dbReference type="PANTHER" id="PTHR43114">
    <property type="entry name" value="ADENINE DEAMINASE"/>
    <property type="match status" value="1"/>
</dbReference>
<keyword evidence="8" id="KW-1185">Reference proteome</keyword>
<dbReference type="InterPro" id="IPR006330">
    <property type="entry name" value="Ado/ade_deaminase"/>
</dbReference>
<dbReference type="InterPro" id="IPR001365">
    <property type="entry name" value="A_deaminase_dom"/>
</dbReference>
<dbReference type="InterPro" id="IPR032466">
    <property type="entry name" value="Metal_Hydrolase"/>
</dbReference>
<evidence type="ECO:0000256" key="5">
    <source>
        <dbReference type="ARBA" id="ARBA00022833"/>
    </source>
</evidence>
<evidence type="ECO:0000256" key="1">
    <source>
        <dbReference type="ARBA" id="ARBA00001947"/>
    </source>
</evidence>
<dbReference type="SUPFAM" id="SSF51556">
    <property type="entry name" value="Metallo-dependent hydrolases"/>
    <property type="match status" value="1"/>
</dbReference>
<accession>A0A1M7AVZ3</accession>
<dbReference type="EMBL" id="FQZU01000074">
    <property type="protein sequence ID" value="SHL46796.1"/>
    <property type="molecule type" value="Genomic_DNA"/>
</dbReference>
<feature type="domain" description="Adenosine deaminase" evidence="6">
    <location>
        <begin position="13"/>
        <end position="321"/>
    </location>
</feature>
<evidence type="ECO:0000259" key="6">
    <source>
        <dbReference type="Pfam" id="PF00962"/>
    </source>
</evidence>
<comment type="cofactor">
    <cofactor evidence="1">
        <name>Zn(2+)</name>
        <dbReference type="ChEBI" id="CHEBI:29105"/>
    </cofactor>
</comment>
<evidence type="ECO:0000256" key="3">
    <source>
        <dbReference type="ARBA" id="ARBA00022723"/>
    </source>
</evidence>
<protein>
    <submittedName>
        <fullName evidence="7">Adenosine deaminase</fullName>
    </submittedName>
</protein>
<reference evidence="8" key="1">
    <citation type="submission" date="2016-11" db="EMBL/GenBank/DDBJ databases">
        <authorList>
            <person name="Varghese N."/>
            <person name="Submissions S."/>
        </authorList>
    </citation>
    <scope>NUCLEOTIDE SEQUENCE [LARGE SCALE GENOMIC DNA]</scope>
    <source>
        <strain evidence="8">DSM 16219</strain>
    </source>
</reference>
<dbReference type="GO" id="GO:0019239">
    <property type="term" value="F:deaminase activity"/>
    <property type="evidence" value="ECO:0007669"/>
    <property type="project" value="InterPro"/>
</dbReference>
<organism evidence="7 8">
    <name type="scientific">Desulfatibacillum alkenivorans DSM 16219</name>
    <dbReference type="NCBI Taxonomy" id="1121393"/>
    <lineage>
        <taxon>Bacteria</taxon>
        <taxon>Pseudomonadati</taxon>
        <taxon>Thermodesulfobacteriota</taxon>
        <taxon>Desulfobacteria</taxon>
        <taxon>Desulfobacterales</taxon>
        <taxon>Desulfatibacillaceae</taxon>
        <taxon>Desulfatibacillum</taxon>
    </lineage>
</organism>
<dbReference type="Pfam" id="PF00962">
    <property type="entry name" value="A_deaminase"/>
    <property type="match status" value="1"/>
</dbReference>
<dbReference type="STRING" id="1121393.SAMN02745216_05235"/>
<dbReference type="Gene3D" id="3.20.20.140">
    <property type="entry name" value="Metal-dependent hydrolases"/>
    <property type="match status" value="1"/>
</dbReference>
<keyword evidence="4" id="KW-0378">Hydrolase</keyword>
<dbReference type="PANTHER" id="PTHR43114:SF6">
    <property type="entry name" value="ADENINE DEAMINASE"/>
    <property type="match status" value="1"/>
</dbReference>
<evidence type="ECO:0000256" key="2">
    <source>
        <dbReference type="ARBA" id="ARBA00006676"/>
    </source>
</evidence>
<dbReference type="Proteomes" id="UP000183994">
    <property type="component" value="Unassembled WGS sequence"/>
</dbReference>
<evidence type="ECO:0000313" key="8">
    <source>
        <dbReference type="Proteomes" id="UP000183994"/>
    </source>
</evidence>
<evidence type="ECO:0000256" key="4">
    <source>
        <dbReference type="ARBA" id="ARBA00022801"/>
    </source>
</evidence>
<dbReference type="GO" id="GO:0046872">
    <property type="term" value="F:metal ion binding"/>
    <property type="evidence" value="ECO:0007669"/>
    <property type="project" value="UniProtKB-KW"/>
</dbReference>
<proteinExistence type="inferred from homology"/>
<dbReference type="AlphaFoldDB" id="A0A1M7AVZ3"/>
<keyword evidence="3" id="KW-0479">Metal-binding</keyword>